<proteinExistence type="predicted"/>
<protein>
    <submittedName>
        <fullName evidence="2">Uncharacterized protein</fullName>
    </submittedName>
</protein>
<sequence length="137" mass="15466">AICWALSTALLVAAKNAFHRYHGPHVGEYLVPLFSPQSVINGLPRHAFPGEIDMQEDANGRYYESSTFMALSFVLKRGIARDITYPLSGHFPSVGYYVENDDRAFERDAEIYRPFNIPINISSGEIRLILERHGPLI</sequence>
<gene>
    <name evidence="2" type="ORF">L195_g057590</name>
</gene>
<evidence type="ECO:0000313" key="2">
    <source>
        <dbReference type="EMBL" id="PNX70634.1"/>
    </source>
</evidence>
<comment type="caution">
    <text evidence="2">The sequence shown here is derived from an EMBL/GenBank/DDBJ whole genome shotgun (WGS) entry which is preliminary data.</text>
</comment>
<dbReference type="AlphaFoldDB" id="A0A2K3KWL4"/>
<feature type="signal peptide" evidence="1">
    <location>
        <begin position="1"/>
        <end position="17"/>
    </location>
</feature>
<name>A0A2K3KWL4_TRIPR</name>
<accession>A0A2K3KWL4</accession>
<dbReference type="Proteomes" id="UP000236291">
    <property type="component" value="Unassembled WGS sequence"/>
</dbReference>
<evidence type="ECO:0000313" key="3">
    <source>
        <dbReference type="Proteomes" id="UP000236291"/>
    </source>
</evidence>
<keyword evidence="1" id="KW-0732">Signal</keyword>
<reference evidence="2 3" key="1">
    <citation type="journal article" date="2014" name="Am. J. Bot.">
        <title>Genome assembly and annotation for red clover (Trifolium pratense; Fabaceae).</title>
        <authorList>
            <person name="Istvanek J."/>
            <person name="Jaros M."/>
            <person name="Krenek A."/>
            <person name="Repkova J."/>
        </authorList>
    </citation>
    <scope>NUCLEOTIDE SEQUENCE [LARGE SCALE GENOMIC DNA]</scope>
    <source>
        <strain evidence="3">cv. Tatra</strain>
        <tissue evidence="2">Young leaves</tissue>
    </source>
</reference>
<evidence type="ECO:0000256" key="1">
    <source>
        <dbReference type="SAM" id="SignalP"/>
    </source>
</evidence>
<feature type="chain" id="PRO_5014345684" evidence="1">
    <location>
        <begin position="18"/>
        <end position="137"/>
    </location>
</feature>
<reference evidence="2 3" key="2">
    <citation type="journal article" date="2017" name="Front. Plant Sci.">
        <title>Gene Classification and Mining of Molecular Markers Useful in Red Clover (Trifolium pratense) Breeding.</title>
        <authorList>
            <person name="Istvanek J."/>
            <person name="Dluhosova J."/>
            <person name="Dluhos P."/>
            <person name="Patkova L."/>
            <person name="Nedelnik J."/>
            <person name="Repkova J."/>
        </authorList>
    </citation>
    <scope>NUCLEOTIDE SEQUENCE [LARGE SCALE GENOMIC DNA]</scope>
    <source>
        <strain evidence="3">cv. Tatra</strain>
        <tissue evidence="2">Young leaves</tissue>
    </source>
</reference>
<feature type="non-terminal residue" evidence="2">
    <location>
        <position position="1"/>
    </location>
</feature>
<organism evidence="2 3">
    <name type="scientific">Trifolium pratense</name>
    <name type="common">Red clover</name>
    <dbReference type="NCBI Taxonomy" id="57577"/>
    <lineage>
        <taxon>Eukaryota</taxon>
        <taxon>Viridiplantae</taxon>
        <taxon>Streptophyta</taxon>
        <taxon>Embryophyta</taxon>
        <taxon>Tracheophyta</taxon>
        <taxon>Spermatophyta</taxon>
        <taxon>Magnoliopsida</taxon>
        <taxon>eudicotyledons</taxon>
        <taxon>Gunneridae</taxon>
        <taxon>Pentapetalae</taxon>
        <taxon>rosids</taxon>
        <taxon>fabids</taxon>
        <taxon>Fabales</taxon>
        <taxon>Fabaceae</taxon>
        <taxon>Papilionoideae</taxon>
        <taxon>50 kb inversion clade</taxon>
        <taxon>NPAAA clade</taxon>
        <taxon>Hologalegina</taxon>
        <taxon>IRL clade</taxon>
        <taxon>Trifolieae</taxon>
        <taxon>Trifolium</taxon>
    </lineage>
</organism>
<dbReference type="EMBL" id="ASHM01114940">
    <property type="protein sequence ID" value="PNX70634.1"/>
    <property type="molecule type" value="Genomic_DNA"/>
</dbReference>